<accession>A0A543J2C3</accession>
<proteinExistence type="predicted"/>
<feature type="transmembrane region" description="Helical" evidence="1">
    <location>
        <begin position="223"/>
        <end position="244"/>
    </location>
</feature>
<keyword evidence="1" id="KW-1133">Transmembrane helix</keyword>
<organism evidence="2 3">
    <name type="scientific">Thermopolyspora flexuosa</name>
    <dbReference type="NCBI Taxonomy" id="103836"/>
    <lineage>
        <taxon>Bacteria</taxon>
        <taxon>Bacillati</taxon>
        <taxon>Actinomycetota</taxon>
        <taxon>Actinomycetes</taxon>
        <taxon>Streptosporangiales</taxon>
        <taxon>Streptosporangiaceae</taxon>
        <taxon>Thermopolyspora</taxon>
    </lineage>
</organism>
<feature type="transmembrane region" description="Helical" evidence="1">
    <location>
        <begin position="349"/>
        <end position="366"/>
    </location>
</feature>
<feature type="transmembrane region" description="Helical" evidence="1">
    <location>
        <begin position="154"/>
        <end position="171"/>
    </location>
</feature>
<evidence type="ECO:0000313" key="2">
    <source>
        <dbReference type="EMBL" id="TQM76970.1"/>
    </source>
</evidence>
<dbReference type="PROSITE" id="PS51257">
    <property type="entry name" value="PROKAR_LIPOPROTEIN"/>
    <property type="match status" value="1"/>
</dbReference>
<sequence>MRLLRRLTSPHGLLIVVAVLYGCAALSQVPSLVAFNWDEVVYASQVRPGVPAVPMSAPRAWGMPLLLAPVAALTQSIPVIRCYLAVLAGVCLYAAFRPWLGLFGPVAAGPPEPGRDRLGERPAVVSAYAVPLAAGLLATLWSTVLYGAMAYPNLWLAFALVAAVGWFCRALREPGRTGPLAGVAVALAAASLLRPADAAAAALPLLVAGVVRAVRRAPRGPALLGAAAGGLAVGWTVWVAEAFARFGDPITRLRAGAEVNEARFGFILLRHLEAVDGPALLCRPPSVCSDLHWLEVSWWFTLPVLVAAAFVLAEAARPVLTLTLACAVTFALPYLTLFDYANPRFLQPAYALLAVCAGAALVRLPLSRLTRVPAIAALLAALAVHVYGQKSSLDRVVGRVEPIFAAQRAQADALLAQGVRPPCAIVGRGAIQLGYLTGCRSVRTGDDPRPGDEEVRRALATGERVVLVTRETAGRAPEGWTRLRLPGGRAYARQGANGSSN</sequence>
<evidence type="ECO:0000313" key="3">
    <source>
        <dbReference type="Proteomes" id="UP000319213"/>
    </source>
</evidence>
<protein>
    <recommendedName>
        <fullName evidence="4">4-amino-4-deoxy-L-arabinose transferase-like glycosyltransferase</fullName>
    </recommendedName>
</protein>
<keyword evidence="1" id="KW-0472">Membrane</keyword>
<keyword evidence="1" id="KW-0812">Transmembrane</keyword>
<reference evidence="2 3" key="1">
    <citation type="submission" date="2019-06" db="EMBL/GenBank/DDBJ databases">
        <title>Sequencing the genomes of 1000 actinobacteria strains.</title>
        <authorList>
            <person name="Klenk H.-P."/>
        </authorList>
    </citation>
    <scope>NUCLEOTIDE SEQUENCE [LARGE SCALE GENOMIC DNA]</scope>
    <source>
        <strain evidence="2 3">DSM 43186</strain>
    </source>
</reference>
<feature type="transmembrane region" description="Helical" evidence="1">
    <location>
        <begin position="65"/>
        <end position="96"/>
    </location>
</feature>
<gene>
    <name evidence="2" type="ORF">FHX40_3722</name>
</gene>
<dbReference type="EMBL" id="VFPQ01000001">
    <property type="protein sequence ID" value="TQM76970.1"/>
    <property type="molecule type" value="Genomic_DNA"/>
</dbReference>
<feature type="transmembrane region" description="Helical" evidence="1">
    <location>
        <begin position="12"/>
        <end position="35"/>
    </location>
</feature>
<feature type="transmembrane region" description="Helical" evidence="1">
    <location>
        <begin position="293"/>
        <end position="313"/>
    </location>
</feature>
<name>A0A543J2C3_9ACTN</name>
<dbReference type="Proteomes" id="UP000319213">
    <property type="component" value="Unassembled WGS sequence"/>
</dbReference>
<comment type="caution">
    <text evidence="2">The sequence shown here is derived from an EMBL/GenBank/DDBJ whole genome shotgun (WGS) entry which is preliminary data.</text>
</comment>
<feature type="transmembrane region" description="Helical" evidence="1">
    <location>
        <begin position="319"/>
        <end position="337"/>
    </location>
</feature>
<evidence type="ECO:0000256" key="1">
    <source>
        <dbReference type="SAM" id="Phobius"/>
    </source>
</evidence>
<dbReference type="AlphaFoldDB" id="A0A543J2C3"/>
<keyword evidence="3" id="KW-1185">Reference proteome</keyword>
<evidence type="ECO:0008006" key="4">
    <source>
        <dbReference type="Google" id="ProtNLM"/>
    </source>
</evidence>